<keyword evidence="4" id="KW-1185">Reference proteome</keyword>
<evidence type="ECO:0008006" key="5">
    <source>
        <dbReference type="Google" id="ProtNLM"/>
    </source>
</evidence>
<dbReference type="EMBL" id="CCKQ01001775">
    <property type="protein sequence ID" value="CDW72881.1"/>
    <property type="molecule type" value="Genomic_DNA"/>
</dbReference>
<accession>A0A077ZWM4</accession>
<dbReference type="AlphaFoldDB" id="A0A077ZWM4"/>
<proteinExistence type="predicted"/>
<name>A0A077ZWM4_STYLE</name>
<evidence type="ECO:0000313" key="3">
    <source>
        <dbReference type="EMBL" id="CDW72881.1"/>
    </source>
</evidence>
<keyword evidence="2" id="KW-0472">Membrane</keyword>
<keyword evidence="2" id="KW-1133">Transmembrane helix</keyword>
<reference evidence="3 4" key="1">
    <citation type="submission" date="2014-06" db="EMBL/GenBank/DDBJ databases">
        <authorList>
            <person name="Swart Estienne"/>
        </authorList>
    </citation>
    <scope>NUCLEOTIDE SEQUENCE [LARGE SCALE GENOMIC DNA]</scope>
    <source>
        <strain evidence="3 4">130c</strain>
    </source>
</reference>
<feature type="transmembrane region" description="Helical" evidence="2">
    <location>
        <begin position="289"/>
        <end position="315"/>
    </location>
</feature>
<feature type="compositionally biased region" description="Basic and acidic residues" evidence="1">
    <location>
        <begin position="40"/>
        <end position="69"/>
    </location>
</feature>
<evidence type="ECO:0000313" key="4">
    <source>
        <dbReference type="Proteomes" id="UP000039865"/>
    </source>
</evidence>
<organism evidence="3 4">
    <name type="scientific">Stylonychia lemnae</name>
    <name type="common">Ciliate</name>
    <dbReference type="NCBI Taxonomy" id="5949"/>
    <lineage>
        <taxon>Eukaryota</taxon>
        <taxon>Sar</taxon>
        <taxon>Alveolata</taxon>
        <taxon>Ciliophora</taxon>
        <taxon>Intramacronucleata</taxon>
        <taxon>Spirotrichea</taxon>
        <taxon>Stichotrichia</taxon>
        <taxon>Sporadotrichida</taxon>
        <taxon>Oxytrichidae</taxon>
        <taxon>Stylonychinae</taxon>
        <taxon>Stylonychia</taxon>
    </lineage>
</organism>
<feature type="transmembrane region" description="Helical" evidence="2">
    <location>
        <begin position="132"/>
        <end position="154"/>
    </location>
</feature>
<feature type="region of interest" description="Disordered" evidence="1">
    <location>
        <begin position="40"/>
        <end position="70"/>
    </location>
</feature>
<evidence type="ECO:0000256" key="2">
    <source>
        <dbReference type="SAM" id="Phobius"/>
    </source>
</evidence>
<sequence>MKSDQIKQAEEFEIEESSFESFSNVNLAQSQDFFNKNTGIDEFKQNNEDKNRRAKAINKEKDMAKDSKRNQPNTTDFEFVWTSLLWLLFYPVGVHVDQYKKLCGIQYIFNYIKSDDQEPFIVSFNEAKFSNVLFFGLIFCFIILIQSLIGMYFVKPLFALANKQQTHEILSVTDTDISNESDLEQSSGADTQGHTHDKKSASLTSDENYYSHMHTAFLQRILLVISVISFFFLANMLYNLSCEIDQAGQKFIEDNIIRQNFTQFIQRGEKAQRAVQEIVRWQRQMGSRVVFAAIFFFDAFALGAFITLTSICLYSTHQLSRSQKRTEED</sequence>
<feature type="transmembrane region" description="Helical" evidence="2">
    <location>
        <begin position="221"/>
        <end position="238"/>
    </location>
</feature>
<dbReference type="Proteomes" id="UP000039865">
    <property type="component" value="Unassembled WGS sequence"/>
</dbReference>
<dbReference type="InParanoid" id="A0A077ZWM4"/>
<gene>
    <name evidence="3" type="primary">Contig18662.g19824</name>
    <name evidence="3" type="ORF">STYLEM_1848</name>
</gene>
<feature type="region of interest" description="Disordered" evidence="1">
    <location>
        <begin position="180"/>
        <end position="200"/>
    </location>
</feature>
<evidence type="ECO:0000256" key="1">
    <source>
        <dbReference type="SAM" id="MobiDB-lite"/>
    </source>
</evidence>
<keyword evidence="2" id="KW-0812">Transmembrane</keyword>
<protein>
    <recommendedName>
        <fullName evidence="5">Transmembrane protein</fullName>
    </recommendedName>
</protein>